<dbReference type="OMA" id="GFYISVQ"/>
<feature type="transmembrane region" description="Helical" evidence="5">
    <location>
        <begin position="178"/>
        <end position="200"/>
    </location>
</feature>
<evidence type="ECO:0000313" key="6">
    <source>
        <dbReference type="EMBL" id="PVD31871.1"/>
    </source>
</evidence>
<evidence type="ECO:0000256" key="2">
    <source>
        <dbReference type="ARBA" id="ARBA00022692"/>
    </source>
</evidence>
<dbReference type="PANTHER" id="PTHR21284:SF12">
    <property type="entry name" value="EG:80H7.2 PROTEIN"/>
    <property type="match status" value="1"/>
</dbReference>
<accession>A0A2T7PEN7</accession>
<dbReference type="Proteomes" id="UP000245119">
    <property type="component" value="Linkage Group LG4"/>
</dbReference>
<dbReference type="InterPro" id="IPR004031">
    <property type="entry name" value="PMP22/EMP/MP20/Claudin"/>
</dbReference>
<organism evidence="6 7">
    <name type="scientific">Pomacea canaliculata</name>
    <name type="common">Golden apple snail</name>
    <dbReference type="NCBI Taxonomy" id="400727"/>
    <lineage>
        <taxon>Eukaryota</taxon>
        <taxon>Metazoa</taxon>
        <taxon>Spiralia</taxon>
        <taxon>Lophotrochozoa</taxon>
        <taxon>Mollusca</taxon>
        <taxon>Gastropoda</taxon>
        <taxon>Caenogastropoda</taxon>
        <taxon>Architaenioglossa</taxon>
        <taxon>Ampullarioidea</taxon>
        <taxon>Ampullariidae</taxon>
        <taxon>Pomacea</taxon>
    </lineage>
</organism>
<proteinExistence type="predicted"/>
<name>A0A2T7PEN7_POMCA</name>
<sequence length="222" mass="24767">MAVGKRTTVWTILGTITGALGMVLTIISMATPYWIQSWLDRKTGVDSMGLWEICFGSDFAAPWHVQDDLGRRYADCNHVLSYELRTLRKWLFPVWFIIVEIMVTGALIAQLVGLIFAIVYISSACAPQHEHFTLLVAGIMQSVSGAMLAIGTMIYAYFSGIDVFWLPSPDSNFLSWSFALAVVAAGFAFSSAIFHFIDFIRLKIVVDLERRAETYAPGSSRY</sequence>
<evidence type="ECO:0000256" key="1">
    <source>
        <dbReference type="ARBA" id="ARBA00004141"/>
    </source>
</evidence>
<keyword evidence="2 5" id="KW-0812">Transmembrane</keyword>
<reference evidence="6 7" key="1">
    <citation type="submission" date="2018-04" db="EMBL/GenBank/DDBJ databases">
        <title>The genome of golden apple snail Pomacea canaliculata provides insight into stress tolerance and invasive adaptation.</title>
        <authorList>
            <person name="Liu C."/>
            <person name="Liu B."/>
            <person name="Ren Y."/>
            <person name="Zhang Y."/>
            <person name="Wang H."/>
            <person name="Li S."/>
            <person name="Jiang F."/>
            <person name="Yin L."/>
            <person name="Zhang G."/>
            <person name="Qian W."/>
            <person name="Fan W."/>
        </authorList>
    </citation>
    <scope>NUCLEOTIDE SEQUENCE [LARGE SCALE GENOMIC DNA]</scope>
    <source>
        <strain evidence="6">SZHN2017</strain>
        <tissue evidence="6">Muscle</tissue>
    </source>
</reference>
<keyword evidence="3 5" id="KW-1133">Transmembrane helix</keyword>
<feature type="transmembrane region" description="Helical" evidence="5">
    <location>
        <begin position="132"/>
        <end position="158"/>
    </location>
</feature>
<dbReference type="OrthoDB" id="6140671at2759"/>
<dbReference type="EMBL" id="PZQS01000004">
    <property type="protein sequence ID" value="PVD31871.1"/>
    <property type="molecule type" value="Genomic_DNA"/>
</dbReference>
<comment type="subcellular location">
    <subcellularLocation>
        <location evidence="1">Membrane</location>
        <topology evidence="1">Multi-pass membrane protein</topology>
    </subcellularLocation>
</comment>
<evidence type="ECO:0000256" key="5">
    <source>
        <dbReference type="SAM" id="Phobius"/>
    </source>
</evidence>
<dbReference type="AlphaFoldDB" id="A0A2T7PEN7"/>
<dbReference type="GO" id="GO:0016020">
    <property type="term" value="C:membrane"/>
    <property type="evidence" value="ECO:0007669"/>
    <property type="project" value="UniProtKB-SubCell"/>
</dbReference>
<dbReference type="Gene3D" id="1.20.140.150">
    <property type="match status" value="1"/>
</dbReference>
<feature type="transmembrane region" description="Helical" evidence="5">
    <location>
        <begin position="12"/>
        <end position="35"/>
    </location>
</feature>
<feature type="transmembrane region" description="Helical" evidence="5">
    <location>
        <begin position="94"/>
        <end position="120"/>
    </location>
</feature>
<evidence type="ECO:0008006" key="8">
    <source>
        <dbReference type="Google" id="ProtNLM"/>
    </source>
</evidence>
<protein>
    <recommendedName>
        <fullName evidence="8">Claudin</fullName>
    </recommendedName>
</protein>
<evidence type="ECO:0000256" key="3">
    <source>
        <dbReference type="ARBA" id="ARBA00022989"/>
    </source>
</evidence>
<gene>
    <name evidence="6" type="ORF">C0Q70_07295</name>
</gene>
<dbReference type="PANTHER" id="PTHR21284">
    <property type="entry name" value="EG:80H7.2 PROTEIN"/>
    <property type="match status" value="1"/>
</dbReference>
<evidence type="ECO:0000256" key="4">
    <source>
        <dbReference type="ARBA" id="ARBA00023136"/>
    </source>
</evidence>
<dbReference type="Pfam" id="PF13903">
    <property type="entry name" value="Claudin_2"/>
    <property type="match status" value="1"/>
</dbReference>
<keyword evidence="4 5" id="KW-0472">Membrane</keyword>
<comment type="caution">
    <text evidence="6">The sequence shown here is derived from an EMBL/GenBank/DDBJ whole genome shotgun (WGS) entry which is preliminary data.</text>
</comment>
<evidence type="ECO:0000313" key="7">
    <source>
        <dbReference type="Proteomes" id="UP000245119"/>
    </source>
</evidence>
<keyword evidence="7" id="KW-1185">Reference proteome</keyword>